<dbReference type="Proteomes" id="UP000319160">
    <property type="component" value="Unassembled WGS sequence"/>
</dbReference>
<proteinExistence type="predicted"/>
<gene>
    <name evidence="2" type="ORF">FHL15_004251</name>
</gene>
<feature type="signal peptide" evidence="1">
    <location>
        <begin position="1"/>
        <end position="24"/>
    </location>
</feature>
<keyword evidence="1" id="KW-0732">Signal</keyword>
<dbReference type="AlphaFoldDB" id="A0A553I3L7"/>
<reference evidence="3" key="1">
    <citation type="submission" date="2019-06" db="EMBL/GenBank/DDBJ databases">
        <title>Draft genome sequence of the griseofulvin-producing fungus Xylaria cubensis strain G536.</title>
        <authorList>
            <person name="Mead M.E."/>
            <person name="Raja H.A."/>
            <person name="Steenwyk J.L."/>
            <person name="Knowles S.L."/>
            <person name="Oberlies N.H."/>
            <person name="Rokas A."/>
        </authorList>
    </citation>
    <scope>NUCLEOTIDE SEQUENCE [LARGE SCALE GENOMIC DNA]</scope>
    <source>
        <strain evidence="3">G536</strain>
    </source>
</reference>
<sequence length="200" mass="20931">MEQHIIFLLRILLATHISLVGVLAAPGRDYIAKSENGIIRSDNFKDSAFSSSHRAMSVTRAVTAQLAMVAVTVTTIETTIVNTVAVPGVLDGRITITCVSGTATDMAPLAINSAVPLQHAGSTSSLLQIINTDSAMTTSATTMAIGLGSSPTPTFDDAICDDIFCNTDGNRICIYWGGMTSWDISLGPIPGEQPTIIGTC</sequence>
<protein>
    <submittedName>
        <fullName evidence="2">Uncharacterized protein</fullName>
    </submittedName>
</protein>
<evidence type="ECO:0000313" key="3">
    <source>
        <dbReference type="Proteomes" id="UP000319160"/>
    </source>
</evidence>
<dbReference type="EMBL" id="VFLP01000019">
    <property type="protein sequence ID" value="TRX94790.1"/>
    <property type="molecule type" value="Genomic_DNA"/>
</dbReference>
<organism evidence="2 3">
    <name type="scientific">Xylaria flabelliformis</name>
    <dbReference type="NCBI Taxonomy" id="2512241"/>
    <lineage>
        <taxon>Eukaryota</taxon>
        <taxon>Fungi</taxon>
        <taxon>Dikarya</taxon>
        <taxon>Ascomycota</taxon>
        <taxon>Pezizomycotina</taxon>
        <taxon>Sordariomycetes</taxon>
        <taxon>Xylariomycetidae</taxon>
        <taxon>Xylariales</taxon>
        <taxon>Xylariaceae</taxon>
        <taxon>Xylaria</taxon>
    </lineage>
</organism>
<comment type="caution">
    <text evidence="2">The sequence shown here is derived from an EMBL/GenBank/DDBJ whole genome shotgun (WGS) entry which is preliminary data.</text>
</comment>
<evidence type="ECO:0000256" key="1">
    <source>
        <dbReference type="SAM" id="SignalP"/>
    </source>
</evidence>
<name>A0A553I3L7_9PEZI</name>
<feature type="chain" id="PRO_5021879351" evidence="1">
    <location>
        <begin position="25"/>
        <end position="200"/>
    </location>
</feature>
<dbReference type="OrthoDB" id="4837799at2759"/>
<evidence type="ECO:0000313" key="2">
    <source>
        <dbReference type="EMBL" id="TRX94790.1"/>
    </source>
</evidence>
<keyword evidence="3" id="KW-1185">Reference proteome</keyword>
<accession>A0A553I3L7</accession>